<accession>A0A0C3IA79</accession>
<protein>
    <submittedName>
        <fullName evidence="2">Uncharacterized protein</fullName>
    </submittedName>
</protein>
<name>A0A0C3IA79_9VIBR</name>
<reference evidence="2 3" key="1">
    <citation type="submission" date="2015-01" db="EMBL/GenBank/DDBJ databases">
        <title>Draft genome of Vibrio mytili type strain CAIM 528.</title>
        <authorList>
            <person name="Gonzalez-Castillo A."/>
            <person name="Gomez-Gil B."/>
            <person name="Enciso-Ibarra J."/>
        </authorList>
    </citation>
    <scope>NUCLEOTIDE SEQUENCE [LARGE SCALE GENOMIC DNA]</scope>
    <source>
        <strain evidence="2 3">CAIM 528</strain>
    </source>
</reference>
<organism evidence="2 3">
    <name type="scientific">Vibrio mytili</name>
    <dbReference type="NCBI Taxonomy" id="50718"/>
    <lineage>
        <taxon>Bacteria</taxon>
        <taxon>Pseudomonadati</taxon>
        <taxon>Pseudomonadota</taxon>
        <taxon>Gammaproteobacteria</taxon>
        <taxon>Vibrionales</taxon>
        <taxon>Vibrionaceae</taxon>
        <taxon>Vibrio</taxon>
    </lineage>
</organism>
<sequence>MPRLNKAQVTAITLLSTVFSCMAVADVKLEQLNNSTLIECANVSNHHSAIPEHRAMFRHYLMSERNFSFSQLSSSELEFKSARRDDSEVKQTYQNQCKEVGEYLYNIGY</sequence>
<keyword evidence="3" id="KW-1185">Reference proteome</keyword>
<feature type="chain" id="PRO_5002175247" evidence="1">
    <location>
        <begin position="26"/>
        <end position="109"/>
    </location>
</feature>
<proteinExistence type="predicted"/>
<dbReference type="OrthoDB" id="5900988at2"/>
<evidence type="ECO:0000313" key="3">
    <source>
        <dbReference type="Proteomes" id="UP000031977"/>
    </source>
</evidence>
<gene>
    <name evidence="2" type="ORF">SU60_09110</name>
</gene>
<dbReference type="EMBL" id="JXOK01000032">
    <property type="protein sequence ID" value="KIN11177.1"/>
    <property type="molecule type" value="Genomic_DNA"/>
</dbReference>
<keyword evidence="1" id="KW-0732">Signal</keyword>
<evidence type="ECO:0000256" key="1">
    <source>
        <dbReference type="SAM" id="SignalP"/>
    </source>
</evidence>
<dbReference type="RefSeq" id="WP_041155255.1">
    <property type="nucleotide sequence ID" value="NZ_CBCRVP010000040.1"/>
</dbReference>
<dbReference type="AlphaFoldDB" id="A0A0C3IA79"/>
<dbReference type="PROSITE" id="PS51257">
    <property type="entry name" value="PROKAR_LIPOPROTEIN"/>
    <property type="match status" value="1"/>
</dbReference>
<comment type="caution">
    <text evidence="2">The sequence shown here is derived from an EMBL/GenBank/DDBJ whole genome shotgun (WGS) entry which is preliminary data.</text>
</comment>
<feature type="signal peptide" evidence="1">
    <location>
        <begin position="1"/>
        <end position="25"/>
    </location>
</feature>
<dbReference type="Proteomes" id="UP000031977">
    <property type="component" value="Unassembled WGS sequence"/>
</dbReference>
<evidence type="ECO:0000313" key="2">
    <source>
        <dbReference type="EMBL" id="KIN11177.1"/>
    </source>
</evidence>